<name>A0A6I8QMT6_XENTR</name>
<dbReference type="PROSITE" id="PS50915">
    <property type="entry name" value="CRYSTALLIN_BETA_GAMMA"/>
    <property type="match status" value="1"/>
</dbReference>
<dbReference type="SMART" id="SM00247">
    <property type="entry name" value="XTALbg"/>
    <property type="match status" value="2"/>
</dbReference>
<comment type="function">
    <text evidence="1">Crystallins are the dominant structural components of the vertebrate eye lens.</text>
</comment>
<evidence type="ECO:0000256" key="5">
    <source>
        <dbReference type="ARBA" id="ARBA00022737"/>
    </source>
</evidence>
<dbReference type="InterPro" id="IPR050252">
    <property type="entry name" value="Beta/Gamma-Crystallin"/>
</dbReference>
<dbReference type="Pfam" id="PF00030">
    <property type="entry name" value="Crystall"/>
    <property type="match status" value="2"/>
</dbReference>
<dbReference type="Gene3D" id="2.60.20.10">
    <property type="entry name" value="Crystallins"/>
    <property type="match status" value="2"/>
</dbReference>
<evidence type="ECO:0000259" key="7">
    <source>
        <dbReference type="PROSITE" id="PS50915"/>
    </source>
</evidence>
<evidence type="ECO:0000256" key="2">
    <source>
        <dbReference type="ARBA" id="ARBA00009646"/>
    </source>
</evidence>
<reference evidence="8" key="1">
    <citation type="journal article" date="2010" name="Science">
        <title>The genome of the Western clawed frog Xenopus tropicalis.</title>
        <authorList>
            <person name="Hellsten U."/>
            <person name="Harland R.M."/>
            <person name="Gilchrist M.J."/>
            <person name="Hendrix D."/>
            <person name="Jurka J."/>
            <person name="Kapitonov V."/>
            <person name="Ovcharenko I."/>
            <person name="Putnam N.H."/>
            <person name="Shu S."/>
            <person name="Taher L."/>
            <person name="Blitz I.L."/>
            <person name="Blumberg B."/>
            <person name="Dichmann D.S."/>
            <person name="Dubchak I."/>
            <person name="Amaya E."/>
            <person name="Detter J.C."/>
            <person name="Fletcher R."/>
            <person name="Gerhard D.S."/>
            <person name="Goodstein D."/>
            <person name="Graves T."/>
            <person name="Grigoriev I.V."/>
            <person name="Grimwood J."/>
            <person name="Kawashima T."/>
            <person name="Lindquist E."/>
            <person name="Lucas S.M."/>
            <person name="Mead P.E."/>
            <person name="Mitros T."/>
            <person name="Ogino H."/>
            <person name="Ohta Y."/>
            <person name="Poliakov A.V."/>
            <person name="Pollet N."/>
            <person name="Robert J."/>
            <person name="Salamov A."/>
            <person name="Sater A.K."/>
            <person name="Schmutz J."/>
            <person name="Terry A."/>
            <person name="Vize P.D."/>
            <person name="Warren W.C."/>
            <person name="Wells D."/>
            <person name="Wills A."/>
            <person name="Wilson R.K."/>
            <person name="Zimmerman L.B."/>
            <person name="Zorn A.M."/>
            <person name="Grainger R."/>
            <person name="Grammer T."/>
            <person name="Khokha M.K."/>
            <person name="Richardson P.M."/>
            <person name="Rokhsar D.S."/>
        </authorList>
    </citation>
    <scope>NUCLEOTIDE SEQUENCE [LARGE SCALE GENOMIC DNA]</scope>
    <source>
        <strain evidence="8">Nigerian</strain>
    </source>
</reference>
<dbReference type="Bgee" id="ENSXETG00000036646">
    <property type="expression patterns" value="Expressed in liver"/>
</dbReference>
<dbReference type="SUPFAM" id="SSF49695">
    <property type="entry name" value="gamma-Crystallin-like"/>
    <property type="match status" value="1"/>
</dbReference>
<dbReference type="InterPro" id="IPR011024">
    <property type="entry name" value="G_crystallin-like"/>
</dbReference>
<dbReference type="PANTHER" id="PTHR11818">
    <property type="entry name" value="BETA/GAMMA CRYSTALLIN"/>
    <property type="match status" value="1"/>
</dbReference>
<dbReference type="GeneTree" id="ENSGT01000000217556"/>
<dbReference type="Ensembl" id="ENSXETT00000080933">
    <property type="protein sequence ID" value="ENSXETP00000070623"/>
    <property type="gene ID" value="ENSXETG00000036646"/>
</dbReference>
<dbReference type="AlphaFoldDB" id="A0A6I8QMT6"/>
<comment type="subunit">
    <text evidence="3">Monomer.</text>
</comment>
<evidence type="ECO:0000256" key="3">
    <source>
        <dbReference type="ARBA" id="ARBA00011245"/>
    </source>
</evidence>
<dbReference type="GO" id="GO:0005212">
    <property type="term" value="F:structural constituent of eye lens"/>
    <property type="evidence" value="ECO:0007669"/>
    <property type="project" value="UniProtKB-KW"/>
</dbReference>
<dbReference type="InParanoid" id="A0A6I8QMT6"/>
<evidence type="ECO:0000256" key="6">
    <source>
        <dbReference type="SAM" id="Phobius"/>
    </source>
</evidence>
<comment type="similarity">
    <text evidence="2">Belongs to the beta/gamma-crystallin family.</text>
</comment>
<feature type="domain" description="Beta/gamma crystallin 'Greek key'" evidence="7">
    <location>
        <begin position="129"/>
        <end position="174"/>
    </location>
</feature>
<evidence type="ECO:0000256" key="4">
    <source>
        <dbReference type="ARBA" id="ARBA00022613"/>
    </source>
</evidence>
<reference evidence="8" key="2">
    <citation type="submission" date="2020-05" db="UniProtKB">
        <authorList>
            <consortium name="Ensembl"/>
        </authorList>
    </citation>
    <scope>IDENTIFICATION</scope>
</reference>
<keyword evidence="6" id="KW-0472">Membrane</keyword>
<keyword evidence="6" id="KW-0812">Transmembrane</keyword>
<keyword evidence="6" id="KW-1133">Transmembrane helix</keyword>
<sequence length="243" mass="27598">MSKIELFEFRDMCGDSLSLSADTPDLALVGFLKRAQSLRVFGEPWIVFTDLKYQGHFVVYKEGSYNSIPSVSRLICSLRIVKGGLYEPKITLYEQANYGGRAQVLQKDADSLKPYGLYKLISSHKVEKGAWVIYDDDFFTGNAMVTIAGDTIPDYGKTGWRYKASSVKSIQHLGTTVDYVIWVTCLQYNEKGSTEPAPPELLQNVEIAQWQLLSFCFFLAMIAINILYMQWSAVCPWCEIIYR</sequence>
<evidence type="ECO:0000313" key="8">
    <source>
        <dbReference type="Ensembl" id="ENSXETP00000070623"/>
    </source>
</evidence>
<proteinExistence type="inferred from homology"/>
<organism evidence="8">
    <name type="scientific">Xenopus tropicalis</name>
    <name type="common">Western clawed frog</name>
    <name type="synonym">Silurana tropicalis</name>
    <dbReference type="NCBI Taxonomy" id="8364"/>
    <lineage>
        <taxon>Eukaryota</taxon>
        <taxon>Metazoa</taxon>
        <taxon>Chordata</taxon>
        <taxon>Craniata</taxon>
        <taxon>Vertebrata</taxon>
        <taxon>Euteleostomi</taxon>
        <taxon>Amphibia</taxon>
        <taxon>Batrachia</taxon>
        <taxon>Anura</taxon>
        <taxon>Pipoidea</taxon>
        <taxon>Pipidae</taxon>
        <taxon>Xenopodinae</taxon>
        <taxon>Xenopus</taxon>
        <taxon>Silurana</taxon>
    </lineage>
</organism>
<feature type="transmembrane region" description="Helical" evidence="6">
    <location>
        <begin position="212"/>
        <end position="231"/>
    </location>
</feature>
<keyword evidence="4" id="KW-0273">Eye lens protein</keyword>
<protein>
    <recommendedName>
        <fullName evidence="7">Beta/gamma crystallin 'Greek key' domain-containing protein</fullName>
    </recommendedName>
</protein>
<evidence type="ECO:0000256" key="1">
    <source>
        <dbReference type="ARBA" id="ARBA00003689"/>
    </source>
</evidence>
<accession>A0A6I8QMT6</accession>
<dbReference type="PANTHER" id="PTHR11818:SF103">
    <property type="entry name" value="BETA_GAMMA CRYSTALLIN 'GREEK KEY' DOMAIN-CONTAINING PROTEIN"/>
    <property type="match status" value="1"/>
</dbReference>
<keyword evidence="5" id="KW-0677">Repeat</keyword>
<dbReference type="InterPro" id="IPR001064">
    <property type="entry name" value="Beta/gamma_crystallin"/>
</dbReference>